<name>A0ABX8AE98_9BRAD</name>
<dbReference type="RefSeq" id="WP_211909333.1">
    <property type="nucleotide sequence ID" value="NZ_CP036498.1"/>
</dbReference>
<dbReference type="PIRSF" id="PIRSF028744">
    <property type="entry name" value="Addict_mod_HI1419"/>
    <property type="match status" value="1"/>
</dbReference>
<accession>A0ABX8AE98</accession>
<protein>
    <submittedName>
        <fullName evidence="1">Type II toxin-antitoxin system RelE/ParE family toxin</fullName>
    </submittedName>
</protein>
<dbReference type="PANTHER" id="PTHR41791">
    <property type="entry name" value="SSL7039 PROTEIN"/>
    <property type="match status" value="1"/>
</dbReference>
<reference evidence="1 2" key="1">
    <citation type="submission" date="2019-02" db="EMBL/GenBank/DDBJ databases">
        <title>Emended description of the genus Rhodopseudomonas and description of Rhodopseudomonas albus sp. nov., a non-phototrophic, heavy-metal-tolerant bacterium isolated from garden soil.</title>
        <authorList>
            <person name="Bao Z."/>
            <person name="Cao W.W."/>
            <person name="Sato Y."/>
            <person name="Nishizawa T."/>
            <person name="Zhao J."/>
            <person name="Guo Y."/>
            <person name="Ohta H."/>
        </authorList>
    </citation>
    <scope>NUCLEOTIDE SEQUENCE [LARGE SCALE GENOMIC DNA]</scope>
    <source>
        <strain evidence="1 2">SK50-23</strain>
    </source>
</reference>
<keyword evidence="2" id="KW-1185">Reference proteome</keyword>
<evidence type="ECO:0000313" key="1">
    <source>
        <dbReference type="EMBL" id="QUS40743.1"/>
    </source>
</evidence>
<dbReference type="PANTHER" id="PTHR41791:SF1">
    <property type="entry name" value="SSL7039 PROTEIN"/>
    <property type="match status" value="1"/>
</dbReference>
<sequence length="96" mass="10907">MIEIKSSVEFDQWIDTLRDRRAAAKVFDRIERLQDGNPGDVKPVGDGVLEMRINYGPGYRVYYTHRGAVIVLLLCGGDKSTQAKDIRRAIQIAGRW</sequence>
<dbReference type="InterPro" id="IPR009241">
    <property type="entry name" value="HigB-like"/>
</dbReference>
<proteinExistence type="predicted"/>
<evidence type="ECO:0000313" key="2">
    <source>
        <dbReference type="Proteomes" id="UP000682843"/>
    </source>
</evidence>
<dbReference type="EMBL" id="CP036498">
    <property type="protein sequence ID" value="QUS40743.1"/>
    <property type="molecule type" value="Genomic_DNA"/>
</dbReference>
<dbReference type="Pfam" id="PF05973">
    <property type="entry name" value="Gp49"/>
    <property type="match status" value="1"/>
</dbReference>
<organism evidence="1 2">
    <name type="scientific">Tardiphaga alba</name>
    <dbReference type="NCBI Taxonomy" id="340268"/>
    <lineage>
        <taxon>Bacteria</taxon>
        <taxon>Pseudomonadati</taxon>
        <taxon>Pseudomonadota</taxon>
        <taxon>Alphaproteobacteria</taxon>
        <taxon>Hyphomicrobiales</taxon>
        <taxon>Nitrobacteraceae</taxon>
        <taxon>Tardiphaga</taxon>
    </lineage>
</organism>
<dbReference type="Proteomes" id="UP000682843">
    <property type="component" value="Chromosome"/>
</dbReference>
<gene>
    <name evidence="1" type="ORF">RPMA_19315</name>
</gene>
<dbReference type="InterPro" id="IPR014056">
    <property type="entry name" value="TypeIITA-like_toxin_pred"/>
</dbReference>
<dbReference type="NCBIfam" id="TIGR02683">
    <property type="entry name" value="upstrm_HI1419"/>
    <property type="match status" value="1"/>
</dbReference>